<organism evidence="1 2">
    <name type="scientific">Hymenolepis diminuta</name>
    <name type="common">Rat tapeworm</name>
    <dbReference type="NCBI Taxonomy" id="6216"/>
    <lineage>
        <taxon>Eukaryota</taxon>
        <taxon>Metazoa</taxon>
        <taxon>Spiralia</taxon>
        <taxon>Lophotrochozoa</taxon>
        <taxon>Platyhelminthes</taxon>
        <taxon>Cestoda</taxon>
        <taxon>Eucestoda</taxon>
        <taxon>Cyclophyllidea</taxon>
        <taxon>Hymenolepididae</taxon>
        <taxon>Hymenolepis</taxon>
    </lineage>
</organism>
<sequence>MDARYHRIPANACEMRRRWRIDHHQNADILQIDRLSFPVESCYKWSHERIRKQLIGISVCIRKK</sequence>
<reference evidence="1 2" key="1">
    <citation type="submission" date="2019-07" db="EMBL/GenBank/DDBJ databases">
        <authorList>
            <person name="Jastrzebski P J."/>
            <person name="Paukszto L."/>
            <person name="Jastrzebski P J."/>
        </authorList>
    </citation>
    <scope>NUCLEOTIDE SEQUENCE [LARGE SCALE GENOMIC DNA]</scope>
    <source>
        <strain evidence="1 2">WMS-il1</strain>
    </source>
</reference>
<proteinExistence type="predicted"/>
<dbReference type="EMBL" id="CABIJS010000111">
    <property type="protein sequence ID" value="VUZ43363.1"/>
    <property type="molecule type" value="Genomic_DNA"/>
</dbReference>
<name>A0A564Y9X5_HYMDI</name>
<accession>A0A564Y9X5</accession>
<dbReference type="Proteomes" id="UP000321570">
    <property type="component" value="Unassembled WGS sequence"/>
</dbReference>
<protein>
    <submittedName>
        <fullName evidence="1">Uncharacterized protein</fullName>
    </submittedName>
</protein>
<evidence type="ECO:0000313" key="1">
    <source>
        <dbReference type="EMBL" id="VUZ43363.1"/>
    </source>
</evidence>
<dbReference type="AlphaFoldDB" id="A0A564Y9X5"/>
<gene>
    <name evidence="1" type="ORF">WMSIL1_LOCUS3605</name>
</gene>
<keyword evidence="2" id="KW-1185">Reference proteome</keyword>
<evidence type="ECO:0000313" key="2">
    <source>
        <dbReference type="Proteomes" id="UP000321570"/>
    </source>
</evidence>